<gene>
    <name evidence="1" type="ordered locus">MexAM1_META2p1286</name>
</gene>
<dbReference type="RefSeq" id="WP_003595972.1">
    <property type="nucleotide sequence ID" value="NC_012811.1"/>
</dbReference>
<accession>C5B6E5</accession>
<organism evidence="1 2">
    <name type="scientific">Methylorubrum extorquens (strain ATCC 14718 / DSM 1338 / JCM 2805 / NCIMB 9133 / AM1)</name>
    <name type="common">Methylobacterium extorquens</name>
    <dbReference type="NCBI Taxonomy" id="272630"/>
    <lineage>
        <taxon>Bacteria</taxon>
        <taxon>Pseudomonadati</taxon>
        <taxon>Pseudomonadota</taxon>
        <taxon>Alphaproteobacteria</taxon>
        <taxon>Hyphomicrobiales</taxon>
        <taxon>Methylobacteriaceae</taxon>
        <taxon>Methylorubrum</taxon>
    </lineage>
</organism>
<evidence type="ECO:0000313" key="1">
    <source>
        <dbReference type="EMBL" id="ACS44027.1"/>
    </source>
</evidence>
<keyword evidence="1" id="KW-0614">Plasmid</keyword>
<dbReference type="Proteomes" id="UP000009081">
    <property type="component" value="Plasmid megaplasmid"/>
</dbReference>
<dbReference type="KEGG" id="mea:Mex_2p1286"/>
<evidence type="ECO:0000313" key="2">
    <source>
        <dbReference type="Proteomes" id="UP000009081"/>
    </source>
</evidence>
<keyword evidence="2" id="KW-1185">Reference proteome</keyword>
<sequence length="61" mass="6884">MPILNECTIKFAGIDSALRERLGRRQEFVEVLQDYVSHDLKDPQGGVIAFLVGNRTPQEIV</sequence>
<proteinExistence type="predicted"/>
<protein>
    <submittedName>
        <fullName evidence="1">Uncharacterized protein</fullName>
    </submittedName>
</protein>
<reference evidence="1 2" key="1">
    <citation type="journal article" date="2009" name="PLoS ONE">
        <title>Methylobacterium genome sequences: a reference blueprint to investigate microbial metabolism of C1 compounds from natural and industrial sources.</title>
        <authorList>
            <person name="Vuilleumier S."/>
            <person name="Chistoserdova L."/>
            <person name="Lee M.-C."/>
            <person name="Bringel F."/>
            <person name="Lajus A."/>
            <person name="Zhou Y."/>
            <person name="Gourion B."/>
            <person name="Barbe V."/>
            <person name="Chang J."/>
            <person name="Cruveiller S."/>
            <person name="Dossat C."/>
            <person name="Gillett W."/>
            <person name="Gruffaz C."/>
            <person name="Haugen E."/>
            <person name="Hourcade E."/>
            <person name="Levy R."/>
            <person name="Mangenot S."/>
            <person name="Muller E."/>
            <person name="Nadalig T."/>
            <person name="Pagni M."/>
            <person name="Penny C."/>
            <person name="Peyraud R."/>
            <person name="Robinson D.G."/>
            <person name="Roche D."/>
            <person name="Rouy Z."/>
            <person name="Saenampechek C."/>
            <person name="Salvignol G."/>
            <person name="Vallenet D."/>
            <person name="Wu Z."/>
            <person name="Marx C.J."/>
            <person name="Vorholt J.A."/>
            <person name="Olson M.V."/>
            <person name="Kaul R."/>
            <person name="Weissenbach J."/>
            <person name="Medigue C."/>
            <person name="Lidstrom M.E."/>
        </authorList>
    </citation>
    <scope>NUCLEOTIDE SEQUENCE [LARGE SCALE GENOMIC DNA]</scope>
    <source>
        <strain evidence="2">ATCC 14718 / DSM 1338 / JCM 2805 / NCIMB 9133 / AM1</strain>
    </source>
</reference>
<name>C5B6E5_METEA</name>
<dbReference type="HOGENOM" id="CLU_2917328_0_0_5"/>
<dbReference type="AlphaFoldDB" id="C5B6E5"/>
<dbReference type="EMBL" id="CP001511">
    <property type="protein sequence ID" value="ACS44027.1"/>
    <property type="molecule type" value="Genomic_DNA"/>
</dbReference>
<geneLocation type="plasmid" evidence="1 2">
    <name>megaplasmid</name>
</geneLocation>